<feature type="domain" description="Histidine kinase" evidence="5">
    <location>
        <begin position="326"/>
        <end position="538"/>
    </location>
</feature>
<dbReference type="Pfam" id="PF25323">
    <property type="entry name" value="6TM_PilS"/>
    <property type="match status" value="1"/>
</dbReference>
<dbReference type="Gene3D" id="3.30.565.10">
    <property type="entry name" value="Histidine kinase-like ATPase, C-terminal domain"/>
    <property type="match status" value="1"/>
</dbReference>
<dbReference type="InterPro" id="IPR035965">
    <property type="entry name" value="PAS-like_dom_sf"/>
</dbReference>
<name>A0A831RXP7_9GAMM</name>
<comment type="catalytic activity">
    <reaction evidence="1">
        <text>ATP + protein L-histidine = ADP + protein N-phospho-L-histidine.</text>
        <dbReference type="EC" id="2.7.13.3"/>
    </reaction>
</comment>
<dbReference type="EC" id="2.7.13.3" evidence="2"/>
<keyword evidence="4" id="KW-0472">Membrane</keyword>
<feature type="transmembrane region" description="Helical" evidence="4">
    <location>
        <begin position="132"/>
        <end position="150"/>
    </location>
</feature>
<feature type="transmembrane region" description="Helical" evidence="4">
    <location>
        <begin position="58"/>
        <end position="79"/>
    </location>
</feature>
<dbReference type="SUPFAM" id="SSF47384">
    <property type="entry name" value="Homodimeric domain of signal transducing histidine kinase"/>
    <property type="match status" value="1"/>
</dbReference>
<dbReference type="SMART" id="SM00388">
    <property type="entry name" value="HisKA"/>
    <property type="match status" value="1"/>
</dbReference>
<dbReference type="PROSITE" id="PS50109">
    <property type="entry name" value="HIS_KIN"/>
    <property type="match status" value="1"/>
</dbReference>
<reference evidence="6" key="1">
    <citation type="journal article" date="2020" name="mSystems">
        <title>Genome- and Community-Level Interaction Insights into Carbon Utilization and Element Cycling Functions of Hydrothermarchaeota in Hydrothermal Sediment.</title>
        <authorList>
            <person name="Zhou Z."/>
            <person name="Liu Y."/>
            <person name="Xu W."/>
            <person name="Pan J."/>
            <person name="Luo Z.H."/>
            <person name="Li M."/>
        </authorList>
    </citation>
    <scope>NUCLEOTIDE SEQUENCE [LARGE SCALE GENOMIC DNA]</scope>
    <source>
        <strain evidence="6">HyVt-458</strain>
    </source>
</reference>
<dbReference type="PANTHER" id="PTHR43065:SF52">
    <property type="entry name" value="SENSOR PROTEIN KINASE PILS"/>
    <property type="match status" value="1"/>
</dbReference>
<organism evidence="6">
    <name type="scientific">Thiolapillus brandeum</name>
    <dbReference type="NCBI Taxonomy" id="1076588"/>
    <lineage>
        <taxon>Bacteria</taxon>
        <taxon>Pseudomonadati</taxon>
        <taxon>Pseudomonadota</taxon>
        <taxon>Gammaproteobacteria</taxon>
        <taxon>Chromatiales</taxon>
        <taxon>Sedimenticolaceae</taxon>
        <taxon>Thiolapillus</taxon>
    </lineage>
</organism>
<evidence type="ECO:0000256" key="2">
    <source>
        <dbReference type="ARBA" id="ARBA00012438"/>
    </source>
</evidence>
<evidence type="ECO:0000259" key="5">
    <source>
        <dbReference type="PROSITE" id="PS50109"/>
    </source>
</evidence>
<dbReference type="Gene3D" id="1.10.287.130">
    <property type="match status" value="1"/>
</dbReference>
<keyword evidence="4" id="KW-1133">Transmembrane helix</keyword>
<evidence type="ECO:0000313" key="6">
    <source>
        <dbReference type="EMBL" id="HEC07167.1"/>
    </source>
</evidence>
<dbReference type="Pfam" id="PF13188">
    <property type="entry name" value="PAS_8"/>
    <property type="match status" value="1"/>
</dbReference>
<dbReference type="EMBL" id="DRLF01000341">
    <property type="protein sequence ID" value="HEC07167.1"/>
    <property type="molecule type" value="Genomic_DNA"/>
</dbReference>
<evidence type="ECO:0000256" key="1">
    <source>
        <dbReference type="ARBA" id="ARBA00000085"/>
    </source>
</evidence>
<accession>A0A831RXP7</accession>
<evidence type="ECO:0000256" key="4">
    <source>
        <dbReference type="SAM" id="Phobius"/>
    </source>
</evidence>
<dbReference type="Pfam" id="PF02518">
    <property type="entry name" value="HATPase_c"/>
    <property type="match status" value="1"/>
</dbReference>
<dbReference type="CDD" id="cd00082">
    <property type="entry name" value="HisKA"/>
    <property type="match status" value="1"/>
</dbReference>
<keyword evidence="3" id="KW-0597">Phosphoprotein</keyword>
<feature type="transmembrane region" description="Helical" evidence="4">
    <location>
        <begin position="109"/>
        <end position="125"/>
    </location>
</feature>
<evidence type="ECO:0000256" key="3">
    <source>
        <dbReference type="ARBA" id="ARBA00022553"/>
    </source>
</evidence>
<dbReference type="GO" id="GO:0000155">
    <property type="term" value="F:phosphorelay sensor kinase activity"/>
    <property type="evidence" value="ECO:0007669"/>
    <property type="project" value="InterPro"/>
</dbReference>
<dbReference type="InterPro" id="IPR036890">
    <property type="entry name" value="HATPase_C_sf"/>
</dbReference>
<dbReference type="PANTHER" id="PTHR43065">
    <property type="entry name" value="SENSOR HISTIDINE KINASE"/>
    <property type="match status" value="1"/>
</dbReference>
<gene>
    <name evidence="6" type="ORF">ENJ12_09955</name>
</gene>
<dbReference type="InterPro" id="IPR000014">
    <property type="entry name" value="PAS"/>
</dbReference>
<feature type="transmembrane region" description="Helical" evidence="4">
    <location>
        <begin position="162"/>
        <end position="179"/>
    </location>
</feature>
<dbReference type="InterPro" id="IPR003594">
    <property type="entry name" value="HATPase_dom"/>
</dbReference>
<dbReference type="AlphaFoldDB" id="A0A831RXP7"/>
<dbReference type="Pfam" id="PF00512">
    <property type="entry name" value="HisKA"/>
    <property type="match status" value="1"/>
</dbReference>
<keyword evidence="4" id="KW-0812">Transmembrane</keyword>
<dbReference type="Proteomes" id="UP000886339">
    <property type="component" value="Unassembled WGS sequence"/>
</dbReference>
<dbReference type="InterPro" id="IPR005467">
    <property type="entry name" value="His_kinase_dom"/>
</dbReference>
<comment type="caution">
    <text evidence="6">The sequence shown here is derived from an EMBL/GenBank/DDBJ whole genome shotgun (WGS) entry which is preliminary data.</text>
</comment>
<feature type="transmembrane region" description="Helical" evidence="4">
    <location>
        <begin position="28"/>
        <end position="46"/>
    </location>
</feature>
<dbReference type="InterPro" id="IPR004358">
    <property type="entry name" value="Sig_transdc_His_kin-like_C"/>
</dbReference>
<sequence>MRADRLADRLVIMPEAQEGNKRLMRLYFTYRVMLAIGLLVFSVAGIGPSFLGSESTDLHIITVLAYLVLSIASLTLSFFDLGSKQVEYAFAILVDSIVISILLYTSGGAQSGLGILLGISIAFGAQGMPTRIAMFSAAVATAAIFLEAYLEYVFLDHPFNNLTVLILLGTSYFALAFLSHELSARTQLSEKLVKQQGKDIANLTELNDQVIHNMQTGVIVLDEKTNIRMLNDAAWRFLGRPISTVGYALGQISEDLATALNRWRQQPSSQQRHLHTHAEGNDLLVKFQNIGESKRTGILIFLDDASRAAEAAQQLKLASLGKLVASIAHEIRNPLGAIGHANQLLQESDHLQGTDRRMTEIIDRNTSRLNEVIENILSLSRQRPVESEKIRLDVWLNKLCKEMSNNYRLQPEQMVSYVSPPDTNLVFDPQQVFQIVNALVENAIKHQAHKAEKLTISLTGGMDPGTREGYIEVIDNGAPISSEIVDKLFEPFFTTSNMGTGLGLYIVKELCDANNIRISYLPVSSGGNCFKLKFAPDRQDKP</sequence>
<dbReference type="SUPFAM" id="SSF55874">
    <property type="entry name" value="ATPase domain of HSP90 chaperone/DNA topoisomerase II/histidine kinase"/>
    <property type="match status" value="1"/>
</dbReference>
<protein>
    <recommendedName>
        <fullName evidence="2">histidine kinase</fullName>
        <ecNumber evidence="2">2.7.13.3</ecNumber>
    </recommendedName>
</protein>
<dbReference type="InterPro" id="IPR036097">
    <property type="entry name" value="HisK_dim/P_sf"/>
</dbReference>
<dbReference type="PRINTS" id="PR00344">
    <property type="entry name" value="BCTRLSENSOR"/>
</dbReference>
<dbReference type="Gene3D" id="3.30.450.20">
    <property type="entry name" value="PAS domain"/>
    <property type="match status" value="1"/>
</dbReference>
<dbReference type="SMART" id="SM00387">
    <property type="entry name" value="HATPase_c"/>
    <property type="match status" value="1"/>
</dbReference>
<dbReference type="InterPro" id="IPR003661">
    <property type="entry name" value="HisK_dim/P_dom"/>
</dbReference>
<proteinExistence type="predicted"/>
<dbReference type="SUPFAM" id="SSF55785">
    <property type="entry name" value="PYP-like sensor domain (PAS domain)"/>
    <property type="match status" value="1"/>
</dbReference>